<dbReference type="Pfam" id="PF04437">
    <property type="entry name" value="RINT1_TIP1"/>
    <property type="match status" value="1"/>
</dbReference>
<dbReference type="GO" id="GO:0070939">
    <property type="term" value="C:Dsl1/NZR complex"/>
    <property type="evidence" value="ECO:0007669"/>
    <property type="project" value="InterPro"/>
</dbReference>
<proteinExistence type="predicted"/>
<dbReference type="Proteomes" id="UP000824469">
    <property type="component" value="Unassembled WGS sequence"/>
</dbReference>
<keyword evidence="2" id="KW-1185">Reference proteome</keyword>
<dbReference type="InterPro" id="IPR042044">
    <property type="entry name" value="EXOC6PINT-1/Sec15/Tip20_C_dom2"/>
</dbReference>
<name>A0AA38FXP2_TAXCH</name>
<dbReference type="PANTHER" id="PTHR13520">
    <property type="entry name" value="RAD50-INTERACTING PROTEIN 1 RINT-1"/>
    <property type="match status" value="1"/>
</dbReference>
<evidence type="ECO:0000313" key="1">
    <source>
        <dbReference type="EMBL" id="KAH9312677.1"/>
    </source>
</evidence>
<comment type="caution">
    <text evidence="1">The sequence shown here is derived from an EMBL/GenBank/DDBJ whole genome shotgun (WGS) entry which is preliminary data.</text>
</comment>
<dbReference type="PANTHER" id="PTHR13520:SF0">
    <property type="entry name" value="RAD50-INTERACTING PROTEIN 1"/>
    <property type="match status" value="1"/>
</dbReference>
<dbReference type="Gene3D" id="1.20.58.670">
    <property type="entry name" value="Dsl1p vesicle tethering complex, Tip20p subunit, domain D"/>
    <property type="match status" value="1"/>
</dbReference>
<reference evidence="1 2" key="1">
    <citation type="journal article" date="2021" name="Nat. Plants">
        <title>The Taxus genome provides insights into paclitaxel biosynthesis.</title>
        <authorList>
            <person name="Xiong X."/>
            <person name="Gou J."/>
            <person name="Liao Q."/>
            <person name="Li Y."/>
            <person name="Zhou Q."/>
            <person name="Bi G."/>
            <person name="Li C."/>
            <person name="Du R."/>
            <person name="Wang X."/>
            <person name="Sun T."/>
            <person name="Guo L."/>
            <person name="Liang H."/>
            <person name="Lu P."/>
            <person name="Wu Y."/>
            <person name="Zhang Z."/>
            <person name="Ro D.K."/>
            <person name="Shang Y."/>
            <person name="Huang S."/>
            <person name="Yan J."/>
        </authorList>
    </citation>
    <scope>NUCLEOTIDE SEQUENCE [LARGE SCALE GENOMIC DNA]</scope>
    <source>
        <strain evidence="1">Ta-2019</strain>
    </source>
</reference>
<dbReference type="InterPro" id="IPR007528">
    <property type="entry name" value="RINT1_Tip20"/>
</dbReference>
<dbReference type="OMA" id="QEWCEDI"/>
<dbReference type="GO" id="GO:0060628">
    <property type="term" value="P:regulation of ER to Golgi vesicle-mediated transport"/>
    <property type="evidence" value="ECO:0007669"/>
    <property type="project" value="TreeGrafter"/>
</dbReference>
<dbReference type="EMBL" id="JAHRHJ020000006">
    <property type="protein sequence ID" value="KAH9312677.1"/>
    <property type="molecule type" value="Genomic_DNA"/>
</dbReference>
<accession>A0AA38FXP2</accession>
<protein>
    <submittedName>
        <fullName evidence="1">Uncharacterized protein</fullName>
    </submittedName>
</protein>
<organism evidence="1 2">
    <name type="scientific">Taxus chinensis</name>
    <name type="common">Chinese yew</name>
    <name type="synonym">Taxus wallichiana var. chinensis</name>
    <dbReference type="NCBI Taxonomy" id="29808"/>
    <lineage>
        <taxon>Eukaryota</taxon>
        <taxon>Viridiplantae</taxon>
        <taxon>Streptophyta</taxon>
        <taxon>Embryophyta</taxon>
        <taxon>Tracheophyta</taxon>
        <taxon>Spermatophyta</taxon>
        <taxon>Pinopsida</taxon>
        <taxon>Pinidae</taxon>
        <taxon>Conifers II</taxon>
        <taxon>Cupressales</taxon>
        <taxon>Taxaceae</taxon>
        <taxon>Taxus</taxon>
    </lineage>
</organism>
<evidence type="ECO:0000313" key="2">
    <source>
        <dbReference type="Proteomes" id="UP000824469"/>
    </source>
</evidence>
<dbReference type="GO" id="GO:0006890">
    <property type="term" value="P:retrograde vesicle-mediated transport, Golgi to endoplasmic reticulum"/>
    <property type="evidence" value="ECO:0007669"/>
    <property type="project" value="InterPro"/>
</dbReference>
<sequence length="887" mass="99923">MEASASLPDPGQLSASVVDYLDHHFQTYDDFSQAPHLASSLEEECAQIDQNLHDIDSKITEGILKWASHSHQIRSLLQDLTQRIEANLRSEGMKSKTPNTNEKKLVEELPTLAREVARVEKVRIYAETALQLEALVGDLEDAVSSSMTGNSRKLLNSVDSKVAGPQENQLMAVKALKDIEDVLGGVVRSRPQWRCLVTAVDIRVDRAIAALRPLAIADHRALLTTLGWPPSLATTNLGSEDQGENSKMSNPLFEMCGNVKERYSESFLALSTLQSVQLRRKTRQLDQFEQGSDTLAIKMKGAKLKLGLHEALWTVEELVSPIMSRAEYHFSKWTKNPELIFTFGYRISQEFIDTVDNVLQPLMDKARLVGYSAREEWVSAIVSMISTYLAKQVFPDLVMSLVEQEASTQARISWLHLVDLIIAFDRRMQVLLVRSGVAPSHVEDAETLGVSPNILELRMTCMTVFCDRPDWLELWADIELSDAQEKLKDLLEKEKSWVINAKPDLFSGHNSHLTSKSAHGSFVFSTREDYKASLGAESVLSTTWALINRCRTLPDALLRFQFIRTAAAPILAGYQDLLLQRCQEAEALTALADDEAMLKVAISVNSARYCECILQEWCEDIFFLELQLARESEGRETGGDIMAGVDLVRNLENNSDLCGSVFDEEIENFKKFQTDWLAKLIAVILRGFDARCREYVRNKKQWQEKDVDQEVQEVQGGDMPEDIRKVDEIDNQLTNSEVFISAAFVDALDVLQAQLKNLKGALNELDFMELWRSLARGLDQFLFNSMLLSNARFSKHGVCQLKADVHALFQIFKPFCARPAGFFPNLSDSLRLLLMPPSDVNHLQNIVSSSSSAMKDDKDETKLKRLRQYGIRKISAGSAEKILRQRI</sequence>
<dbReference type="GO" id="GO:0006888">
    <property type="term" value="P:endoplasmic reticulum to Golgi vesicle-mediated transport"/>
    <property type="evidence" value="ECO:0007669"/>
    <property type="project" value="InterPro"/>
</dbReference>
<dbReference type="PROSITE" id="PS51386">
    <property type="entry name" value="RINT1_TIP20"/>
    <property type="match status" value="1"/>
</dbReference>
<gene>
    <name evidence="1" type="ORF">KI387_027712</name>
</gene>
<dbReference type="AlphaFoldDB" id="A0AA38FXP2"/>